<sequence>MPPRSRTPSSKKPAAAATTAERSRRRGAVTKPSCRQRKLTFESAPAEDAHVETVPDVASSDTEEEDRSEAAAAAAAAAALPPLTAAEEKELKAFDLDSTFGPCLGLTRLERFLRAEKLQINPPPSVREILHRVHPTSPSAQAILSGKPGVVC</sequence>
<dbReference type="STRING" id="2903.R1CML3"/>
<keyword evidence="3" id="KW-1185">Reference proteome</keyword>
<reference evidence="3" key="1">
    <citation type="journal article" date="2013" name="Nature">
        <title>Pan genome of the phytoplankton Emiliania underpins its global distribution.</title>
        <authorList>
            <person name="Read B.A."/>
            <person name="Kegel J."/>
            <person name="Klute M.J."/>
            <person name="Kuo A."/>
            <person name="Lefebvre S.C."/>
            <person name="Maumus F."/>
            <person name="Mayer C."/>
            <person name="Miller J."/>
            <person name="Monier A."/>
            <person name="Salamov A."/>
            <person name="Young J."/>
            <person name="Aguilar M."/>
            <person name="Claverie J.M."/>
            <person name="Frickenhaus S."/>
            <person name="Gonzalez K."/>
            <person name="Herman E.K."/>
            <person name="Lin Y.C."/>
            <person name="Napier J."/>
            <person name="Ogata H."/>
            <person name="Sarno A.F."/>
            <person name="Shmutz J."/>
            <person name="Schroeder D."/>
            <person name="de Vargas C."/>
            <person name="Verret F."/>
            <person name="von Dassow P."/>
            <person name="Valentin K."/>
            <person name="Van de Peer Y."/>
            <person name="Wheeler G."/>
            <person name="Dacks J.B."/>
            <person name="Delwiche C.F."/>
            <person name="Dyhrman S.T."/>
            <person name="Glockner G."/>
            <person name="John U."/>
            <person name="Richards T."/>
            <person name="Worden A.Z."/>
            <person name="Zhang X."/>
            <person name="Grigoriev I.V."/>
            <person name="Allen A.E."/>
            <person name="Bidle K."/>
            <person name="Borodovsky M."/>
            <person name="Bowler C."/>
            <person name="Brownlee C."/>
            <person name="Cock J.M."/>
            <person name="Elias M."/>
            <person name="Gladyshev V.N."/>
            <person name="Groth M."/>
            <person name="Guda C."/>
            <person name="Hadaegh A."/>
            <person name="Iglesias-Rodriguez M.D."/>
            <person name="Jenkins J."/>
            <person name="Jones B.M."/>
            <person name="Lawson T."/>
            <person name="Leese F."/>
            <person name="Lindquist E."/>
            <person name="Lobanov A."/>
            <person name="Lomsadze A."/>
            <person name="Malik S.B."/>
            <person name="Marsh M.E."/>
            <person name="Mackinder L."/>
            <person name="Mock T."/>
            <person name="Mueller-Roeber B."/>
            <person name="Pagarete A."/>
            <person name="Parker M."/>
            <person name="Probert I."/>
            <person name="Quesneville H."/>
            <person name="Raines C."/>
            <person name="Rensing S.A."/>
            <person name="Riano-Pachon D.M."/>
            <person name="Richier S."/>
            <person name="Rokitta S."/>
            <person name="Shiraiwa Y."/>
            <person name="Soanes D.M."/>
            <person name="van der Giezen M."/>
            <person name="Wahlund T.M."/>
            <person name="Williams B."/>
            <person name="Wilson W."/>
            <person name="Wolfe G."/>
            <person name="Wurch L.L."/>
        </authorList>
    </citation>
    <scope>NUCLEOTIDE SEQUENCE</scope>
</reference>
<dbReference type="PANTHER" id="PTHR14303">
    <property type="entry name" value="DNA POLYMERASE DELTA SUBUNIT 4"/>
    <property type="match status" value="1"/>
</dbReference>
<dbReference type="EnsemblProtists" id="EOD24213">
    <property type="protein sequence ID" value="EOD24213"/>
    <property type="gene ID" value="EMIHUDRAFT_367790"/>
</dbReference>
<feature type="compositionally biased region" description="Basic residues" evidence="1">
    <location>
        <begin position="23"/>
        <end position="38"/>
    </location>
</feature>
<dbReference type="Pfam" id="PF04081">
    <property type="entry name" value="DNA_pol_delta_4"/>
    <property type="match status" value="1"/>
</dbReference>
<dbReference type="KEGG" id="ehx:EMIHUDRAFT_367790"/>
<dbReference type="GO" id="GO:0006261">
    <property type="term" value="P:DNA-templated DNA replication"/>
    <property type="evidence" value="ECO:0007669"/>
    <property type="project" value="TreeGrafter"/>
</dbReference>
<dbReference type="RefSeq" id="XP_005776642.1">
    <property type="nucleotide sequence ID" value="XM_005776585.1"/>
</dbReference>
<evidence type="ECO:0000313" key="2">
    <source>
        <dbReference type="EnsemblProtists" id="EOD24213"/>
    </source>
</evidence>
<proteinExistence type="predicted"/>
<protein>
    <recommendedName>
        <fullName evidence="4">DNA polymerase delta subunit 4</fullName>
    </recommendedName>
</protein>
<accession>A0A0D3JL28</accession>
<dbReference type="GO" id="GO:0000731">
    <property type="term" value="P:DNA synthesis involved in DNA repair"/>
    <property type="evidence" value="ECO:0007669"/>
    <property type="project" value="InterPro"/>
</dbReference>
<dbReference type="InterPro" id="IPR007218">
    <property type="entry name" value="DNA_pol_delta_4"/>
</dbReference>
<dbReference type="GeneID" id="17269757"/>
<evidence type="ECO:0008006" key="4">
    <source>
        <dbReference type="Google" id="ProtNLM"/>
    </source>
</evidence>
<dbReference type="HOGENOM" id="CLU_1725754_0_0_1"/>
<evidence type="ECO:0000313" key="3">
    <source>
        <dbReference type="Proteomes" id="UP000013827"/>
    </source>
</evidence>
<name>A0A0D3JL28_EMIH1</name>
<reference evidence="2" key="2">
    <citation type="submission" date="2024-10" db="UniProtKB">
        <authorList>
            <consortium name="EnsemblProtists"/>
        </authorList>
    </citation>
    <scope>IDENTIFICATION</scope>
</reference>
<dbReference type="PaxDb" id="2903-EOD24213"/>
<dbReference type="PANTHER" id="PTHR14303:SF0">
    <property type="entry name" value="DNA POLYMERASE DELTA SUBUNIT 4"/>
    <property type="match status" value="1"/>
</dbReference>
<dbReference type="Proteomes" id="UP000013827">
    <property type="component" value="Unassembled WGS sequence"/>
</dbReference>
<dbReference type="GO" id="GO:0003887">
    <property type="term" value="F:DNA-directed DNA polymerase activity"/>
    <property type="evidence" value="ECO:0007669"/>
    <property type="project" value="TreeGrafter"/>
</dbReference>
<feature type="compositionally biased region" description="Low complexity" evidence="1">
    <location>
        <begin position="1"/>
        <end position="20"/>
    </location>
</feature>
<dbReference type="AlphaFoldDB" id="A0A0D3JL28"/>
<evidence type="ECO:0000256" key="1">
    <source>
        <dbReference type="SAM" id="MobiDB-lite"/>
    </source>
</evidence>
<dbReference type="GO" id="GO:0043625">
    <property type="term" value="C:delta DNA polymerase complex"/>
    <property type="evidence" value="ECO:0007669"/>
    <property type="project" value="TreeGrafter"/>
</dbReference>
<feature type="region of interest" description="Disordered" evidence="1">
    <location>
        <begin position="1"/>
        <end position="75"/>
    </location>
</feature>
<organism evidence="2 3">
    <name type="scientific">Emiliania huxleyi (strain CCMP1516)</name>
    <dbReference type="NCBI Taxonomy" id="280463"/>
    <lineage>
        <taxon>Eukaryota</taxon>
        <taxon>Haptista</taxon>
        <taxon>Haptophyta</taxon>
        <taxon>Prymnesiophyceae</taxon>
        <taxon>Isochrysidales</taxon>
        <taxon>Noelaerhabdaceae</taxon>
        <taxon>Emiliania</taxon>
    </lineage>
</organism>